<evidence type="ECO:0000259" key="14">
    <source>
        <dbReference type="PROSITE" id="PS50178"/>
    </source>
</evidence>
<name>A0A668SRN3_OREAU</name>
<evidence type="ECO:0000256" key="1">
    <source>
        <dbReference type="ARBA" id="ARBA00004245"/>
    </source>
</evidence>
<feature type="domain" description="DH" evidence="13">
    <location>
        <begin position="413"/>
        <end position="600"/>
    </location>
</feature>
<keyword evidence="6" id="KW-0677">Repeat</keyword>
<dbReference type="GeneID" id="116323197"/>
<dbReference type="InterPro" id="IPR001849">
    <property type="entry name" value="PH_domain"/>
</dbReference>
<dbReference type="GO" id="GO:0046847">
    <property type="term" value="P:filopodium assembly"/>
    <property type="evidence" value="ECO:0007669"/>
    <property type="project" value="TreeGrafter"/>
</dbReference>
<feature type="region of interest" description="Disordered" evidence="11">
    <location>
        <begin position="66"/>
        <end position="127"/>
    </location>
</feature>
<feature type="compositionally biased region" description="Polar residues" evidence="11">
    <location>
        <begin position="117"/>
        <end position="127"/>
    </location>
</feature>
<dbReference type="SMART" id="SM00064">
    <property type="entry name" value="FYVE"/>
    <property type="match status" value="1"/>
</dbReference>
<dbReference type="PANTHER" id="PTHR12673">
    <property type="entry name" value="FACIOGENITAL DYSPLASIA PROTEIN"/>
    <property type="match status" value="1"/>
</dbReference>
<dbReference type="CDD" id="cd13236">
    <property type="entry name" value="PH2_FGD1-4"/>
    <property type="match status" value="1"/>
</dbReference>
<evidence type="ECO:0000259" key="13">
    <source>
        <dbReference type="PROSITE" id="PS50010"/>
    </source>
</evidence>
<dbReference type="AlphaFoldDB" id="A0A668SRN3"/>
<dbReference type="GO" id="GO:0005737">
    <property type="term" value="C:cytoplasm"/>
    <property type="evidence" value="ECO:0007669"/>
    <property type="project" value="TreeGrafter"/>
</dbReference>
<organism evidence="15 16">
    <name type="scientific">Oreochromis aureus</name>
    <name type="common">Israeli tilapia</name>
    <name type="synonym">Chromis aureus</name>
    <dbReference type="NCBI Taxonomy" id="47969"/>
    <lineage>
        <taxon>Eukaryota</taxon>
        <taxon>Metazoa</taxon>
        <taxon>Chordata</taxon>
        <taxon>Craniata</taxon>
        <taxon>Vertebrata</taxon>
        <taxon>Euteleostomi</taxon>
        <taxon>Actinopterygii</taxon>
        <taxon>Neopterygii</taxon>
        <taxon>Teleostei</taxon>
        <taxon>Neoteleostei</taxon>
        <taxon>Acanthomorphata</taxon>
        <taxon>Ovalentaria</taxon>
        <taxon>Cichlomorphae</taxon>
        <taxon>Cichliformes</taxon>
        <taxon>Cichlidae</taxon>
        <taxon>African cichlids</taxon>
        <taxon>Pseudocrenilabrinae</taxon>
        <taxon>Oreochromini</taxon>
        <taxon>Oreochromis</taxon>
    </lineage>
</organism>
<feature type="compositionally biased region" description="Basic and acidic residues" evidence="11">
    <location>
        <begin position="69"/>
        <end position="78"/>
    </location>
</feature>
<evidence type="ECO:0000256" key="6">
    <source>
        <dbReference type="ARBA" id="ARBA00022737"/>
    </source>
</evidence>
<evidence type="ECO:0008006" key="17">
    <source>
        <dbReference type="Google" id="ProtNLM"/>
    </source>
</evidence>
<dbReference type="Pfam" id="PF00621">
    <property type="entry name" value="RhoGEF"/>
    <property type="match status" value="1"/>
</dbReference>
<dbReference type="Pfam" id="PF22697">
    <property type="entry name" value="SOS1_NGEF_PH"/>
    <property type="match status" value="1"/>
</dbReference>
<dbReference type="Gene3D" id="2.30.29.30">
    <property type="entry name" value="Pleckstrin-homology domain (PH domain)/Phosphotyrosine-binding domain (PTB)"/>
    <property type="match status" value="2"/>
</dbReference>
<dbReference type="GO" id="GO:0007010">
    <property type="term" value="P:cytoskeleton organization"/>
    <property type="evidence" value="ECO:0007669"/>
    <property type="project" value="TreeGrafter"/>
</dbReference>
<keyword evidence="2" id="KW-0963">Cytoplasm</keyword>
<dbReference type="CDD" id="cd00160">
    <property type="entry name" value="RhoGEF"/>
    <property type="match status" value="1"/>
</dbReference>
<dbReference type="RefSeq" id="XP_039456888.1">
    <property type="nucleotide sequence ID" value="XM_039600954.1"/>
</dbReference>
<feature type="compositionally biased region" description="Polar residues" evidence="11">
    <location>
        <begin position="175"/>
        <end position="186"/>
    </location>
</feature>
<dbReference type="SUPFAM" id="SSF57903">
    <property type="entry name" value="FYVE/PHD zinc finger"/>
    <property type="match status" value="1"/>
</dbReference>
<dbReference type="CDD" id="cd15741">
    <property type="entry name" value="FYVE_FGD1_2_4"/>
    <property type="match status" value="1"/>
</dbReference>
<dbReference type="GO" id="GO:0005856">
    <property type="term" value="C:cytoskeleton"/>
    <property type="evidence" value="ECO:0007669"/>
    <property type="project" value="UniProtKB-SubCell"/>
</dbReference>
<dbReference type="InterPro" id="IPR051092">
    <property type="entry name" value="FYVE_RhoGEF_PH"/>
</dbReference>
<keyword evidence="16" id="KW-1185">Reference proteome</keyword>
<evidence type="ECO:0000256" key="3">
    <source>
        <dbReference type="ARBA" id="ARBA00022553"/>
    </source>
</evidence>
<gene>
    <name evidence="15" type="primary">LOC116323197</name>
</gene>
<dbReference type="SUPFAM" id="SSF48065">
    <property type="entry name" value="DBL homology domain (DH-domain)"/>
    <property type="match status" value="1"/>
</dbReference>
<feature type="compositionally biased region" description="Basic and acidic residues" evidence="11">
    <location>
        <begin position="383"/>
        <end position="411"/>
    </location>
</feature>
<feature type="domain" description="PH" evidence="12">
    <location>
        <begin position="847"/>
        <end position="944"/>
    </location>
</feature>
<dbReference type="InterPro" id="IPR000219">
    <property type="entry name" value="DH_dom"/>
</dbReference>
<dbReference type="InterPro" id="IPR011011">
    <property type="entry name" value="Znf_FYVE_PHD"/>
</dbReference>
<keyword evidence="3" id="KW-0597">Phosphoprotein</keyword>
<dbReference type="GO" id="GO:0005085">
    <property type="term" value="F:guanyl-nucleotide exchange factor activity"/>
    <property type="evidence" value="ECO:0007669"/>
    <property type="project" value="UniProtKB-KW"/>
</dbReference>
<feature type="compositionally biased region" description="Basic and acidic residues" evidence="11">
    <location>
        <begin position="249"/>
        <end position="258"/>
    </location>
</feature>
<dbReference type="Proteomes" id="UP000472276">
    <property type="component" value="Unassembled WGS sequence"/>
</dbReference>
<dbReference type="PANTHER" id="PTHR12673:SF98">
    <property type="entry name" value="FYVE, RHOGEF AND PH DOMAIN-CONTAINING PROTEIN 4"/>
    <property type="match status" value="1"/>
</dbReference>
<dbReference type="SMART" id="SM00325">
    <property type="entry name" value="RhoGEF"/>
    <property type="match status" value="1"/>
</dbReference>
<accession>A0A668SRN3</accession>
<dbReference type="Pfam" id="PF01363">
    <property type="entry name" value="FYVE"/>
    <property type="match status" value="1"/>
</dbReference>
<dbReference type="InterPro" id="IPR055251">
    <property type="entry name" value="SOS1_NGEF_PH"/>
</dbReference>
<dbReference type="KEGG" id="oau:116323197"/>
<dbReference type="InterPro" id="IPR035899">
    <property type="entry name" value="DBL_dom_sf"/>
</dbReference>
<dbReference type="FunFam" id="3.30.40.10:FF:000061">
    <property type="entry name" value="FYVE, RhoGEF and PH domain containing 1"/>
    <property type="match status" value="1"/>
</dbReference>
<dbReference type="PROSITE" id="PS50010">
    <property type="entry name" value="DH_2"/>
    <property type="match status" value="1"/>
</dbReference>
<dbReference type="Gene3D" id="3.30.40.10">
    <property type="entry name" value="Zinc/RING finger domain, C3HC4 (zinc finger)"/>
    <property type="match status" value="1"/>
</dbReference>
<keyword evidence="9" id="KW-0206">Cytoskeleton</keyword>
<evidence type="ECO:0000256" key="7">
    <source>
        <dbReference type="ARBA" id="ARBA00022771"/>
    </source>
</evidence>
<feature type="region of interest" description="Disordered" evidence="11">
    <location>
        <begin position="383"/>
        <end position="412"/>
    </location>
</feature>
<feature type="domain" description="FYVE-type" evidence="14">
    <location>
        <begin position="762"/>
        <end position="822"/>
    </location>
</feature>
<dbReference type="GO" id="GO:0008270">
    <property type="term" value="F:zinc ion binding"/>
    <property type="evidence" value="ECO:0007669"/>
    <property type="project" value="UniProtKB-KW"/>
</dbReference>
<evidence type="ECO:0000256" key="9">
    <source>
        <dbReference type="ARBA" id="ARBA00023212"/>
    </source>
</evidence>
<evidence type="ECO:0000256" key="10">
    <source>
        <dbReference type="PROSITE-ProRule" id="PRU00091"/>
    </source>
</evidence>
<dbReference type="InterPro" id="IPR017455">
    <property type="entry name" value="Znf_FYVE-rel"/>
</dbReference>
<evidence type="ECO:0000256" key="2">
    <source>
        <dbReference type="ARBA" id="ARBA00022490"/>
    </source>
</evidence>
<dbReference type="InterPro" id="IPR011993">
    <property type="entry name" value="PH-like_dom_sf"/>
</dbReference>
<dbReference type="Pfam" id="PF00169">
    <property type="entry name" value="PH"/>
    <property type="match status" value="1"/>
</dbReference>
<keyword evidence="5" id="KW-0479">Metal-binding</keyword>
<evidence type="ECO:0000256" key="8">
    <source>
        <dbReference type="ARBA" id="ARBA00022833"/>
    </source>
</evidence>
<feature type="domain" description="PH" evidence="12">
    <location>
        <begin position="628"/>
        <end position="727"/>
    </location>
</feature>
<protein>
    <recommendedName>
        <fullName evidence="17">FYVE, RhoGEF and PH domain containing 4b</fullName>
    </recommendedName>
</protein>
<dbReference type="SUPFAM" id="SSF50729">
    <property type="entry name" value="PH domain-like"/>
    <property type="match status" value="2"/>
</dbReference>
<evidence type="ECO:0000256" key="5">
    <source>
        <dbReference type="ARBA" id="ARBA00022723"/>
    </source>
</evidence>
<evidence type="ECO:0000313" key="16">
    <source>
        <dbReference type="Proteomes" id="UP000472276"/>
    </source>
</evidence>
<dbReference type="InterPro" id="IPR035941">
    <property type="entry name" value="FGD1-4_PH2"/>
</dbReference>
<feature type="region of interest" description="Disordered" evidence="11">
    <location>
        <begin position="169"/>
        <end position="262"/>
    </location>
</feature>
<reference evidence="15" key="1">
    <citation type="submission" date="2025-08" db="UniProtKB">
        <authorList>
            <consortium name="Ensembl"/>
        </authorList>
    </citation>
    <scope>IDENTIFICATION</scope>
</reference>
<dbReference type="PROSITE" id="PS50178">
    <property type="entry name" value="ZF_FYVE"/>
    <property type="match status" value="1"/>
</dbReference>
<evidence type="ECO:0000259" key="12">
    <source>
        <dbReference type="PROSITE" id="PS50003"/>
    </source>
</evidence>
<dbReference type="InterPro" id="IPR000306">
    <property type="entry name" value="Znf_FYVE"/>
</dbReference>
<keyword evidence="7 10" id="KW-0863">Zinc-finger</keyword>
<sequence length="984" mass="110864">MFDLKKRNSLTLRDSRGTEEFRRVAVRRKVQGPVGDCQTSDVSSGVCGSYNGGHAHDRVSGPELIAKIGTEKDDEKSPTKRSPFKPQVPPKPDHLQSPPRVGQDQAYSLTPGKVPPQLNNLTEENQNPKRCNGVSISCVSPQNCLDFPSKEGGSYFLNGVLDPHINPARHAQGIPNFTSRPLSGSPSPGKRGIQSCSPLREGGHSPGKLSPRNYRPLTGKLRASSPVQGKMGSYSPAKSSKSLLGLHRISSEKMERREKRAGKSLSVPDLIVYLDESRIPSDKAERSPPKLLHSPNFNIPVITVKASAKHRRSLTANEEHLLNSGIEHFPGQMNGIVQENKQPTANGMRQNDKMEEGKIPTGYGSKFCCQWTVATTEDEKIHNERAEQNEEEKQKQEDRDGDEPKNKESTEQKLFNIATELLQTEKAYVTRLHLLDQVFCSRLTEEAGRGSFPPEVIRNIFANISSIYSFHSQFLLPDLENCIRHWCESPGLGKVLLQHAPFLRMYADYVRNFDHAMELVRTWTERSSAFRNVIQDIQSQGICSKLTLQHHMLEPIQRVPRYEMLLKDYLKKLPEDDPDYEFTQKSLQTISMAATHSNSAIQKAEGLKRLLEIYEMVGEEEVVNPTNEFLREGRLLKLAARNTSAMERHLFLFNNFLLCCSPKFSLVGQRFTVRCRIGMDGMQVQQTTNEDHPYTFQISGRERILELQASSKQERDEWIKVIREAIDVFQKKNETFRLASRELTVAEPTEELGKRAPRWIRDNEVTLCMSCMEPFNALTRRRHHCRACGFVVCWKCSDYKVALEYDGYKLNKVCKPCYAILTGPRGEGLDGKKRRMLESKASPGPADSVMSGFLQYGDNPQTWQRVWSVLTRAEPPVLYLYSISQDLKPLFTIPLLGCSVEAFPQAFQGQSCFCLTQSKTSHTFTCDSLDIKRSWLSALKVAMTGWRTACSLAVCDNSRGIRSGINGSLGGENSVVNGNKEHHS</sequence>
<dbReference type="InterPro" id="IPR013083">
    <property type="entry name" value="Znf_RING/FYVE/PHD"/>
</dbReference>
<comment type="subcellular location">
    <subcellularLocation>
        <location evidence="1">Cytoplasm</location>
        <location evidence="1">Cytoskeleton</location>
    </subcellularLocation>
</comment>
<keyword evidence="4" id="KW-0344">Guanine-nucleotide releasing factor</keyword>
<reference evidence="15" key="2">
    <citation type="submission" date="2025-09" db="UniProtKB">
        <authorList>
            <consortium name="Ensembl"/>
        </authorList>
    </citation>
    <scope>IDENTIFICATION</scope>
</reference>
<keyword evidence="8" id="KW-0862">Zinc</keyword>
<dbReference type="PROSITE" id="PS50003">
    <property type="entry name" value="PH_DOMAIN"/>
    <property type="match status" value="2"/>
</dbReference>
<evidence type="ECO:0000256" key="4">
    <source>
        <dbReference type="ARBA" id="ARBA00022658"/>
    </source>
</evidence>
<evidence type="ECO:0000256" key="11">
    <source>
        <dbReference type="SAM" id="MobiDB-lite"/>
    </source>
</evidence>
<proteinExistence type="predicted"/>
<dbReference type="SMART" id="SM00233">
    <property type="entry name" value="PH"/>
    <property type="match status" value="2"/>
</dbReference>
<dbReference type="Ensembl" id="ENSOABT00000017391.2">
    <property type="protein sequence ID" value="ENSOABP00000016867.2"/>
    <property type="gene ID" value="ENSOABG00000008296.2"/>
</dbReference>
<evidence type="ECO:0000313" key="15">
    <source>
        <dbReference type="Ensembl" id="ENSOABP00000016867.2"/>
    </source>
</evidence>
<dbReference type="Gene3D" id="1.20.900.10">
    <property type="entry name" value="Dbl homology (DH) domain"/>
    <property type="match status" value="1"/>
</dbReference>